<sequence length="499" mass="52018">SVSNAAVTTAAAAASTVNTQAASVATATAAAAAAAAAGMQSSAMSGFAPGAIYHHTVSSMQSANGLPITQSQPSLPTSHNSGPTTQGEIQASDLMSLGQSTFLGAGNFDLEPPQIEITLDDIFSPSGEWGGGLGFAMNIQQAHGSGGMGLLPPFITNGAQAIWPHSAGMGSLSSAMGPTNPYTLGPSQVGMLSPGIADQGVIDVENKQHEGPICSNCGATSTPLWRRSEKDETLCNACGLYYKLHNRHRPKMLRPNTLRKDGRFDDGGRPLECTNCKTTQTPLWRRDEDGNALCNACGLYYKLHKAKRPLSFKTGVIRKRQRFENKSVQGSGGNGGKRRRSEQSGRTSGGNSVGKATGSSKASSNNGTSENLNSNTIDGYGDGVSSKSDPNPSCRTSNISAANGDGGKEYVANSGSDAMSAQQTSSGVNIRRPAGNTATSAATPIHNALAIVYAGGRAYFADLREFALAQQLLLKLQHTRIQRRAVRSAVTHFIICHTT</sequence>
<evidence type="ECO:0000313" key="1">
    <source>
        <dbReference type="EMBL" id="KAJ1674483.1"/>
    </source>
</evidence>
<comment type="caution">
    <text evidence="1">The sequence shown here is derived from an EMBL/GenBank/DDBJ whole genome shotgun (WGS) entry which is preliminary data.</text>
</comment>
<organism evidence="1 2">
    <name type="scientific">Spiromyces aspiralis</name>
    <dbReference type="NCBI Taxonomy" id="68401"/>
    <lineage>
        <taxon>Eukaryota</taxon>
        <taxon>Fungi</taxon>
        <taxon>Fungi incertae sedis</taxon>
        <taxon>Zoopagomycota</taxon>
        <taxon>Kickxellomycotina</taxon>
        <taxon>Kickxellomycetes</taxon>
        <taxon>Kickxellales</taxon>
        <taxon>Kickxellaceae</taxon>
        <taxon>Spiromyces</taxon>
    </lineage>
</organism>
<proteinExistence type="predicted"/>
<dbReference type="EMBL" id="JAMZIH010005931">
    <property type="protein sequence ID" value="KAJ1674483.1"/>
    <property type="molecule type" value="Genomic_DNA"/>
</dbReference>
<reference evidence="1" key="1">
    <citation type="submission" date="2022-06" db="EMBL/GenBank/DDBJ databases">
        <title>Phylogenomic reconstructions and comparative analyses of Kickxellomycotina fungi.</title>
        <authorList>
            <person name="Reynolds N.K."/>
            <person name="Stajich J.E."/>
            <person name="Barry K."/>
            <person name="Grigoriev I.V."/>
            <person name="Crous P."/>
            <person name="Smith M.E."/>
        </authorList>
    </citation>
    <scope>NUCLEOTIDE SEQUENCE</scope>
    <source>
        <strain evidence="1">RSA 2271</strain>
    </source>
</reference>
<protein>
    <submittedName>
        <fullName evidence="1">Uncharacterized protein</fullName>
    </submittedName>
</protein>
<gene>
    <name evidence="1" type="ORF">EV182_003188</name>
</gene>
<accession>A0ACC1HHA4</accession>
<keyword evidence="2" id="KW-1185">Reference proteome</keyword>
<name>A0ACC1HHA4_9FUNG</name>
<dbReference type="Proteomes" id="UP001145114">
    <property type="component" value="Unassembled WGS sequence"/>
</dbReference>
<evidence type="ECO:0000313" key="2">
    <source>
        <dbReference type="Proteomes" id="UP001145114"/>
    </source>
</evidence>
<feature type="non-terminal residue" evidence="1">
    <location>
        <position position="1"/>
    </location>
</feature>